<accession>A0A285PD96</accession>
<dbReference type="Proteomes" id="UP000219439">
    <property type="component" value="Unassembled WGS sequence"/>
</dbReference>
<reference evidence="1 2" key="1">
    <citation type="submission" date="2017-09" db="EMBL/GenBank/DDBJ databases">
        <authorList>
            <person name="Ehlers B."/>
            <person name="Leendertz F.H."/>
        </authorList>
    </citation>
    <scope>NUCLEOTIDE SEQUENCE [LARGE SCALE GENOMIC DNA]</scope>
    <source>
        <strain evidence="1 2">DSM 18289</strain>
    </source>
</reference>
<keyword evidence="2" id="KW-1185">Reference proteome</keyword>
<evidence type="ECO:0000313" key="1">
    <source>
        <dbReference type="EMBL" id="SNZ19720.1"/>
    </source>
</evidence>
<dbReference type="AlphaFoldDB" id="A0A285PD96"/>
<gene>
    <name evidence="1" type="ORF">SAMN06265368_2812</name>
</gene>
<name>A0A285PD96_9HYPH</name>
<evidence type="ECO:0000313" key="2">
    <source>
        <dbReference type="Proteomes" id="UP000219439"/>
    </source>
</evidence>
<dbReference type="EMBL" id="OBEL01000003">
    <property type="protein sequence ID" value="SNZ19720.1"/>
    <property type="molecule type" value="Genomic_DNA"/>
</dbReference>
<organism evidence="1 2">
    <name type="scientific">Cohaesibacter gelatinilyticus</name>
    <dbReference type="NCBI Taxonomy" id="372072"/>
    <lineage>
        <taxon>Bacteria</taxon>
        <taxon>Pseudomonadati</taxon>
        <taxon>Pseudomonadota</taxon>
        <taxon>Alphaproteobacteria</taxon>
        <taxon>Hyphomicrobiales</taxon>
        <taxon>Cohaesibacteraceae</taxon>
    </lineage>
</organism>
<sequence length="117" mass="13490">MSGECIQSQAIGTWLNPFAGNKSDITKLEIWEVCSNETVPHLKVKAYTACAPRDCTWGRSIAQKADEQYVEVLYRTFFAKRLVKGSINGKRMDVIVYDDFHDPRKSDQQRSFVLWKQ</sequence>
<protein>
    <submittedName>
        <fullName evidence="1">Uncharacterized protein</fullName>
    </submittedName>
</protein>
<proteinExistence type="predicted"/>